<dbReference type="OrthoDB" id="9031471at2"/>
<comment type="caution">
    <text evidence="3">The sequence shown here is derived from an EMBL/GenBank/DDBJ whole genome shotgun (WGS) entry which is preliminary data.</text>
</comment>
<name>A0A4R5W2F0_9BURK</name>
<dbReference type="InterPro" id="IPR032466">
    <property type="entry name" value="Metal_Hydrolase"/>
</dbReference>
<dbReference type="CDD" id="cd01300">
    <property type="entry name" value="YtcJ_like"/>
    <property type="match status" value="1"/>
</dbReference>
<evidence type="ECO:0000259" key="2">
    <source>
        <dbReference type="Pfam" id="PF07969"/>
    </source>
</evidence>
<dbReference type="GO" id="GO:0016810">
    <property type="term" value="F:hydrolase activity, acting on carbon-nitrogen (but not peptide) bonds"/>
    <property type="evidence" value="ECO:0007669"/>
    <property type="project" value="InterPro"/>
</dbReference>
<sequence>MSTDLKQARLITRAVKLLFAGALSLSAAHLALAADSSNKADKETTLYFNAHVFTAEYNAPYAEAVAIRGDTIVAVGSQSAVEKAAGKTAHKVDLHGQFLMPGMIDAHAHPLMGGVTLIMANYADDSVSIPNLVAFIDKQIADKKSFIGDTLVIYDLDLGYWSHSAELDAILSQGPYAAMPIVLSGGDGHTGWANLAARQRAGLNAEFVRQLPAEKQKFFGLGSDSAPNGFVVDFGKSLIDASLPKPTPEVMFAAGVAGVQYMNSVGITGWLDAAAIGDASGSALEADDVGLLPIYQELAKQGLLSAHVAAYPVVSPDAGLGQLALVEKLRKQFKDIPNLTIPGLKVFADGVVEYPSQTAALTKPYSNTGQTVPPMFKQAAMNSMVTEADKRGLLVHVHAIGDGAVKAGLDAFEVARKANPNGKLKHAITHAQFVDPQDQQRFAQYNVIAALQLLWALGDPSTIELIKPYVDASIYPNMYPARSMLEKGAEIAGASDWPVTSAAPFAAMAQAEVRKGPEGVLFPEQRMPRLAMLYAYTRNSADVLNQLKTIGTLAAGKRADLVLVDRDVLAVSADELKDAKVLATMFAGKKVFGAGL</sequence>
<evidence type="ECO:0000313" key="4">
    <source>
        <dbReference type="Proteomes" id="UP000294829"/>
    </source>
</evidence>
<dbReference type="InterPro" id="IPR033932">
    <property type="entry name" value="YtcJ-like"/>
</dbReference>
<dbReference type="Pfam" id="PF07969">
    <property type="entry name" value="Amidohydro_3"/>
    <property type="match status" value="1"/>
</dbReference>
<dbReference type="InterPro" id="IPR013108">
    <property type="entry name" value="Amidohydro_3"/>
</dbReference>
<dbReference type="Gene3D" id="3.10.310.70">
    <property type="match status" value="1"/>
</dbReference>
<evidence type="ECO:0000313" key="3">
    <source>
        <dbReference type="EMBL" id="TDK65333.1"/>
    </source>
</evidence>
<organism evidence="3 4">
    <name type="scientific">Sapientia aquatica</name>
    <dbReference type="NCBI Taxonomy" id="1549640"/>
    <lineage>
        <taxon>Bacteria</taxon>
        <taxon>Pseudomonadati</taxon>
        <taxon>Pseudomonadota</taxon>
        <taxon>Betaproteobacteria</taxon>
        <taxon>Burkholderiales</taxon>
        <taxon>Oxalobacteraceae</taxon>
        <taxon>Sapientia</taxon>
    </lineage>
</organism>
<feature type="domain" description="Amidohydrolase 3" evidence="2">
    <location>
        <begin position="92"/>
        <end position="592"/>
    </location>
</feature>
<dbReference type="Gene3D" id="2.30.40.10">
    <property type="entry name" value="Urease, subunit C, domain 1"/>
    <property type="match status" value="1"/>
</dbReference>
<dbReference type="PANTHER" id="PTHR22642:SF2">
    <property type="entry name" value="PROTEIN LONG AFTER FAR-RED 3"/>
    <property type="match status" value="1"/>
</dbReference>
<dbReference type="PANTHER" id="PTHR22642">
    <property type="entry name" value="IMIDAZOLONEPROPIONASE"/>
    <property type="match status" value="1"/>
</dbReference>
<gene>
    <name evidence="3" type="ORF">E2I14_13000</name>
</gene>
<reference evidence="3 4" key="1">
    <citation type="submission" date="2019-03" db="EMBL/GenBank/DDBJ databases">
        <title>Sapientia aquatica gen. nov., sp. nov., isolated from a crater lake.</title>
        <authorList>
            <person name="Felfoldi T."/>
            <person name="Szabo A."/>
            <person name="Toth E."/>
            <person name="Schumann P."/>
            <person name="Keki Z."/>
            <person name="Marialigeti K."/>
            <person name="Mathe I."/>
        </authorList>
    </citation>
    <scope>NUCLEOTIDE SEQUENCE [LARGE SCALE GENOMIC DNA]</scope>
    <source>
        <strain evidence="3 4">SA-152</strain>
    </source>
</reference>
<proteinExistence type="predicted"/>
<dbReference type="AlphaFoldDB" id="A0A4R5W2F0"/>
<protein>
    <submittedName>
        <fullName evidence="3">Amidohydrolase</fullName>
    </submittedName>
</protein>
<dbReference type="SUPFAM" id="SSF51556">
    <property type="entry name" value="Metallo-dependent hydrolases"/>
    <property type="match status" value="1"/>
</dbReference>
<dbReference type="EMBL" id="SMYL01000006">
    <property type="protein sequence ID" value="TDK65333.1"/>
    <property type="molecule type" value="Genomic_DNA"/>
</dbReference>
<keyword evidence="4" id="KW-1185">Reference proteome</keyword>
<accession>A0A4R5W2F0</accession>
<dbReference type="Proteomes" id="UP000294829">
    <property type="component" value="Unassembled WGS sequence"/>
</dbReference>
<dbReference type="InterPro" id="IPR011059">
    <property type="entry name" value="Metal-dep_hydrolase_composite"/>
</dbReference>
<keyword evidence="3" id="KW-0378">Hydrolase</keyword>
<evidence type="ECO:0000256" key="1">
    <source>
        <dbReference type="SAM" id="SignalP"/>
    </source>
</evidence>
<dbReference type="Gene3D" id="3.20.20.140">
    <property type="entry name" value="Metal-dependent hydrolases"/>
    <property type="match status" value="1"/>
</dbReference>
<keyword evidence="1" id="KW-0732">Signal</keyword>
<feature type="chain" id="PRO_5020868051" evidence="1">
    <location>
        <begin position="34"/>
        <end position="596"/>
    </location>
</feature>
<dbReference type="SUPFAM" id="SSF51338">
    <property type="entry name" value="Composite domain of metallo-dependent hydrolases"/>
    <property type="match status" value="1"/>
</dbReference>
<dbReference type="RefSeq" id="WP_133329193.1">
    <property type="nucleotide sequence ID" value="NZ_SMYL01000006.1"/>
</dbReference>
<feature type="signal peptide" evidence="1">
    <location>
        <begin position="1"/>
        <end position="33"/>
    </location>
</feature>